<protein>
    <submittedName>
        <fullName evidence="2">Flagellar outer arm</fullName>
    </submittedName>
</protein>
<keyword evidence="2" id="KW-0969">Cilium</keyword>
<feature type="domain" description="Dynein heavy chain tail" evidence="1">
    <location>
        <begin position="2"/>
        <end position="65"/>
    </location>
</feature>
<evidence type="ECO:0000259" key="1">
    <source>
        <dbReference type="Pfam" id="PF08385"/>
    </source>
</evidence>
<dbReference type="Proteomes" id="UP001642464">
    <property type="component" value="Unassembled WGS sequence"/>
</dbReference>
<accession>A0ABP0MPK0</accession>
<dbReference type="EMBL" id="CAXAMM010023319">
    <property type="protein sequence ID" value="CAK9053428.1"/>
    <property type="molecule type" value="Genomic_DNA"/>
</dbReference>
<name>A0ABP0MPK0_9DINO</name>
<dbReference type="Pfam" id="PF08385">
    <property type="entry name" value="DHC_N1"/>
    <property type="match status" value="1"/>
</dbReference>
<dbReference type="InterPro" id="IPR013594">
    <property type="entry name" value="Dynein_heavy_tail"/>
</dbReference>
<comment type="caution">
    <text evidence="2">The sequence shown here is derived from an EMBL/GenBank/DDBJ whole genome shotgun (WGS) entry which is preliminary data.</text>
</comment>
<keyword evidence="2" id="KW-0282">Flagellum</keyword>
<reference evidence="2 3" key="1">
    <citation type="submission" date="2024-02" db="EMBL/GenBank/DDBJ databases">
        <authorList>
            <person name="Chen Y."/>
            <person name="Shah S."/>
            <person name="Dougan E. K."/>
            <person name="Thang M."/>
            <person name="Chan C."/>
        </authorList>
    </citation>
    <scope>NUCLEOTIDE SEQUENCE [LARGE SCALE GENOMIC DNA]</scope>
</reference>
<organism evidence="2 3">
    <name type="scientific">Durusdinium trenchii</name>
    <dbReference type="NCBI Taxonomy" id="1381693"/>
    <lineage>
        <taxon>Eukaryota</taxon>
        <taxon>Sar</taxon>
        <taxon>Alveolata</taxon>
        <taxon>Dinophyceae</taxon>
        <taxon>Suessiales</taxon>
        <taxon>Symbiodiniaceae</taxon>
        <taxon>Durusdinium</taxon>
    </lineage>
</organism>
<evidence type="ECO:0000313" key="3">
    <source>
        <dbReference type="Proteomes" id="UP001642464"/>
    </source>
</evidence>
<proteinExistence type="predicted"/>
<keyword evidence="3" id="KW-1185">Reference proteome</keyword>
<keyword evidence="2" id="KW-0966">Cell projection</keyword>
<feature type="non-terminal residue" evidence="2">
    <location>
        <position position="180"/>
    </location>
</feature>
<gene>
    <name evidence="2" type="ORF">SCF082_LOCUS29089</name>
</gene>
<sequence length="180" mass="20347">MFSRVATYRQWVAQLDHIVGMYNAVLTELLPVEEPLLEDRIAKMDQVLSPGLTELKWKSEDKIPEFIENTMRVVSDVSGVVEIMKGNLRSISGILSQWCKEPIISRAKGSKPMALDEFDLKHKERVGMRMMTQSEGGKEIHKFVKDSSEALKVSKVASNWKAYVDFVNNIVIEGFVSSIA</sequence>
<evidence type="ECO:0000313" key="2">
    <source>
        <dbReference type="EMBL" id="CAK9053428.1"/>
    </source>
</evidence>